<dbReference type="PANTHER" id="PTHR31084">
    <property type="entry name" value="ALPHA-L-FUCOSIDASE 2"/>
    <property type="match status" value="1"/>
</dbReference>
<evidence type="ECO:0000313" key="3">
    <source>
        <dbReference type="EMBL" id="RHA76460.1"/>
    </source>
</evidence>
<dbReference type="PANTHER" id="PTHR31084:SF0">
    <property type="entry name" value="ALPHA-L-FUCOSIDASE 2"/>
    <property type="match status" value="1"/>
</dbReference>
<protein>
    <recommendedName>
        <fullName evidence="5">Glycoside hydrolase</fullName>
    </recommendedName>
</protein>
<dbReference type="RefSeq" id="WP_118400232.1">
    <property type="nucleotide sequence ID" value="NZ_CABJGD010000010.1"/>
</dbReference>
<feature type="domain" description="Alpha fucosidase A-like C-terminal" evidence="1">
    <location>
        <begin position="665"/>
        <end position="759"/>
    </location>
</feature>
<dbReference type="Pfam" id="PF22124">
    <property type="entry name" value="Glyco_hydro_95_cat"/>
    <property type="match status" value="1"/>
</dbReference>
<evidence type="ECO:0000259" key="2">
    <source>
        <dbReference type="Pfam" id="PF22124"/>
    </source>
</evidence>
<feature type="domain" description="Glycosyl hydrolase family 95 catalytic" evidence="2">
    <location>
        <begin position="295"/>
        <end position="602"/>
    </location>
</feature>
<dbReference type="InterPro" id="IPR054363">
    <property type="entry name" value="GH95_cat"/>
</dbReference>
<dbReference type="EMBL" id="QSFT01000010">
    <property type="protein sequence ID" value="RHA76460.1"/>
    <property type="molecule type" value="Genomic_DNA"/>
</dbReference>
<evidence type="ECO:0008006" key="5">
    <source>
        <dbReference type="Google" id="ProtNLM"/>
    </source>
</evidence>
<dbReference type="InterPro" id="IPR008928">
    <property type="entry name" value="6-hairpin_glycosidase_sf"/>
</dbReference>
<dbReference type="InterPro" id="IPR049053">
    <property type="entry name" value="AFCA-like_C"/>
</dbReference>
<dbReference type="GO" id="GO:0004560">
    <property type="term" value="F:alpha-L-fucosidase activity"/>
    <property type="evidence" value="ECO:0007669"/>
    <property type="project" value="TreeGrafter"/>
</dbReference>
<dbReference type="InterPro" id="IPR012341">
    <property type="entry name" value="6hp_glycosidase-like_sf"/>
</dbReference>
<organism evidence="3 4">
    <name type="scientific">Phocaeicola coprophilus</name>
    <dbReference type="NCBI Taxonomy" id="387090"/>
    <lineage>
        <taxon>Bacteria</taxon>
        <taxon>Pseudomonadati</taxon>
        <taxon>Bacteroidota</taxon>
        <taxon>Bacteroidia</taxon>
        <taxon>Bacteroidales</taxon>
        <taxon>Bacteroidaceae</taxon>
        <taxon>Phocaeicola</taxon>
    </lineage>
</organism>
<evidence type="ECO:0000259" key="1">
    <source>
        <dbReference type="Pfam" id="PF21307"/>
    </source>
</evidence>
<sequence>MKICNIHYSVILGIAALFSLPGCLSQGNNPDDLFFQSKKKMLTARWNSPFSQAETASKHAPKGPYLGNGDVGLVSYTSENGQTLQLSKVDFITDNWSDWAGTGPAALPVGGVSISVQSEPAEGFCYEMRQLDAELYMHTGTAEPVEMTTWMTMDDNYVVTELTTASEHPIDVTVMTYANGENKLYETTSGIREKVGQVSRRSRTEGDVRWIARAGISTRITGTEASWEKTSSSQVTASFQIKAGQPVCIVTYVSGSLEDDARLPEAYDKLSSVNGPQLALLKIEKKQWWKDMWTRSYVETNDSLLNRQYLSSIYLMASACNLHSPVCGGMYGVWNMNDSMNYHGDIHLNYNSQAGFYSVFSANRPELAMPYYDFLEKLIPEGKRRAREEMGLVHPSLKDKSCRGLLFSVSALGNGYLYGEYWQQTMDAPFNVPLFSWYYEYTGDREFLRKRAYPFIRECGDFYEDYLEKETLDSTYRYNILTGGHEGSWDLNPPSDLAFVEQTFRLLLRYSEILGVDENRRALWKDIVTHLPSYKVIMPTKTPNQGLPVYAKNEAGWDLPAHVIQLHPVYPCELLNLHSDSTALQLARNTLYYYAVDQQGFTETMNELGLSAFVMGTRIGFDPDILIDKMKTLIHRAGTNFLILDGHHCLEKTTIVETINSMMLQSVDGVLHLFPCWPDKPASFTRLRAKGAFVVSAQYDGKQVTSLKLTSERGETCRIALPQKDVATAEVRQNGEAIKTIQKDGILSFTTEAGKEYDIQFLPDHE</sequence>
<reference evidence="3 4" key="1">
    <citation type="submission" date="2018-08" db="EMBL/GenBank/DDBJ databases">
        <title>A genome reference for cultivated species of the human gut microbiota.</title>
        <authorList>
            <person name="Zou Y."/>
            <person name="Xue W."/>
            <person name="Luo G."/>
        </authorList>
    </citation>
    <scope>NUCLEOTIDE SEQUENCE [LARGE SCALE GENOMIC DNA]</scope>
    <source>
        <strain evidence="3 4">AM42-38</strain>
    </source>
</reference>
<comment type="caution">
    <text evidence="3">The sequence shown here is derived from an EMBL/GenBank/DDBJ whole genome shotgun (WGS) entry which is preliminary data.</text>
</comment>
<dbReference type="SUPFAM" id="SSF48208">
    <property type="entry name" value="Six-hairpin glycosidases"/>
    <property type="match status" value="1"/>
</dbReference>
<dbReference type="InterPro" id="IPR013780">
    <property type="entry name" value="Glyco_hydro_b"/>
</dbReference>
<proteinExistence type="predicted"/>
<dbReference type="Proteomes" id="UP000283855">
    <property type="component" value="Unassembled WGS sequence"/>
</dbReference>
<dbReference type="GO" id="GO:0005975">
    <property type="term" value="P:carbohydrate metabolic process"/>
    <property type="evidence" value="ECO:0007669"/>
    <property type="project" value="InterPro"/>
</dbReference>
<gene>
    <name evidence="3" type="ORF">DW921_06260</name>
</gene>
<dbReference type="Pfam" id="PF21307">
    <property type="entry name" value="Glyco_hydro_95_C"/>
    <property type="match status" value="1"/>
</dbReference>
<dbReference type="AlphaFoldDB" id="A0A413T122"/>
<dbReference type="Gene3D" id="2.60.40.1180">
    <property type="entry name" value="Golgi alpha-mannosidase II"/>
    <property type="match status" value="1"/>
</dbReference>
<name>A0A413T122_9BACT</name>
<dbReference type="Gene3D" id="1.50.10.10">
    <property type="match status" value="1"/>
</dbReference>
<accession>A0A413T122</accession>
<evidence type="ECO:0000313" key="4">
    <source>
        <dbReference type="Proteomes" id="UP000283855"/>
    </source>
</evidence>